<dbReference type="Gene3D" id="3.90.1150.10">
    <property type="entry name" value="Aspartate Aminotransferase, domain 1"/>
    <property type="match status" value="1"/>
</dbReference>
<reference evidence="6 7" key="1">
    <citation type="submission" date="2024-09" db="EMBL/GenBank/DDBJ databases">
        <authorList>
            <person name="Sun Q."/>
            <person name="Mori K."/>
        </authorList>
    </citation>
    <scope>NUCLEOTIDE SEQUENCE [LARGE SCALE GENOMIC DNA]</scope>
    <source>
        <strain evidence="6 7">TBRC 3947</strain>
    </source>
</reference>
<feature type="domain" description="Aminotransferase class I/classII large" evidence="5">
    <location>
        <begin position="47"/>
        <end position="390"/>
    </location>
</feature>
<proteinExistence type="predicted"/>
<dbReference type="GO" id="GO:0008483">
    <property type="term" value="F:transaminase activity"/>
    <property type="evidence" value="ECO:0007669"/>
    <property type="project" value="UniProtKB-KW"/>
</dbReference>
<organism evidence="6 7">
    <name type="scientific">Phytohabitans kaempferiae</name>
    <dbReference type="NCBI Taxonomy" id="1620943"/>
    <lineage>
        <taxon>Bacteria</taxon>
        <taxon>Bacillati</taxon>
        <taxon>Actinomycetota</taxon>
        <taxon>Actinomycetes</taxon>
        <taxon>Micromonosporales</taxon>
        <taxon>Micromonosporaceae</taxon>
    </lineage>
</organism>
<dbReference type="CDD" id="cd00609">
    <property type="entry name" value="AAT_like"/>
    <property type="match status" value="1"/>
</dbReference>
<evidence type="ECO:0000256" key="3">
    <source>
        <dbReference type="ARBA" id="ARBA00022679"/>
    </source>
</evidence>
<name>A0ABV6LZ41_9ACTN</name>
<comment type="cofactor">
    <cofactor evidence="1">
        <name>pyridoxal 5'-phosphate</name>
        <dbReference type="ChEBI" id="CHEBI:597326"/>
    </cofactor>
</comment>
<protein>
    <submittedName>
        <fullName evidence="6">PLP-dependent aminotransferase family protein</fullName>
    </submittedName>
</protein>
<keyword evidence="2 6" id="KW-0032">Aminotransferase</keyword>
<dbReference type="PANTHER" id="PTHR42790:SF19">
    <property type="entry name" value="KYNURENINE_ALPHA-AMINOADIPATE AMINOTRANSFERASE, MITOCHONDRIAL"/>
    <property type="match status" value="1"/>
</dbReference>
<dbReference type="InterPro" id="IPR004839">
    <property type="entry name" value="Aminotransferase_I/II_large"/>
</dbReference>
<evidence type="ECO:0000256" key="2">
    <source>
        <dbReference type="ARBA" id="ARBA00022576"/>
    </source>
</evidence>
<keyword evidence="7" id="KW-1185">Reference proteome</keyword>
<dbReference type="Proteomes" id="UP001589867">
    <property type="component" value="Unassembled WGS sequence"/>
</dbReference>
<evidence type="ECO:0000313" key="6">
    <source>
        <dbReference type="EMBL" id="MFC0527708.1"/>
    </source>
</evidence>
<dbReference type="InterPro" id="IPR015424">
    <property type="entry name" value="PyrdxlP-dep_Trfase"/>
</dbReference>
<dbReference type="SUPFAM" id="SSF53383">
    <property type="entry name" value="PLP-dependent transferases"/>
    <property type="match status" value="1"/>
</dbReference>
<evidence type="ECO:0000313" key="7">
    <source>
        <dbReference type="Proteomes" id="UP001589867"/>
    </source>
</evidence>
<accession>A0ABV6LZ41</accession>
<dbReference type="Gene3D" id="3.40.640.10">
    <property type="entry name" value="Type I PLP-dependent aspartate aminotransferase-like (Major domain)"/>
    <property type="match status" value="1"/>
</dbReference>
<evidence type="ECO:0000256" key="1">
    <source>
        <dbReference type="ARBA" id="ARBA00001933"/>
    </source>
</evidence>
<keyword evidence="4" id="KW-0663">Pyridoxal phosphate</keyword>
<sequence>MSGPTAPDLARRTAGMRSSKLRDLIAVTTSGPVLSLAGGLPPPEAMPLEALAAAADRLFARGDPALLQYSTTEGDPVLREVVAADLRDRLGLPDPAGRLIVTTGSQQALDLVGKVLLDPGDAAVVESPTYVGALRALAAYEPRFVGIPVDESGMDTDHLAGLLARGLRPKLCYTVPNFANPSGTTLAGERRGHLAELAARYGFLVVEDDPYGQLRFAGADVPPVARYGEQVLYLGSFSKLVAPGLRVGYAAAPPWLVRPLAVAKQATDLNSSSLAQRLVAEALAVPGWFEDHLAGLRALYRSRAAALVGAIGERLGGRMSAPMPDGGMFTWAELAGGGAGALEVAKAAMRRGVAVVPGDEFSVTDAFPHALRLSFSMLPPEHLVEAVQRLAEALDELSAR</sequence>
<dbReference type="InterPro" id="IPR015421">
    <property type="entry name" value="PyrdxlP-dep_Trfase_major"/>
</dbReference>
<dbReference type="Pfam" id="PF00155">
    <property type="entry name" value="Aminotran_1_2"/>
    <property type="match status" value="1"/>
</dbReference>
<dbReference type="RefSeq" id="WP_377248130.1">
    <property type="nucleotide sequence ID" value="NZ_JBHLUH010000009.1"/>
</dbReference>
<gene>
    <name evidence="6" type="ORF">ACFFIA_08550</name>
</gene>
<evidence type="ECO:0000256" key="4">
    <source>
        <dbReference type="ARBA" id="ARBA00022898"/>
    </source>
</evidence>
<comment type="caution">
    <text evidence="6">The sequence shown here is derived from an EMBL/GenBank/DDBJ whole genome shotgun (WGS) entry which is preliminary data.</text>
</comment>
<dbReference type="PANTHER" id="PTHR42790">
    <property type="entry name" value="AMINOTRANSFERASE"/>
    <property type="match status" value="1"/>
</dbReference>
<dbReference type="EMBL" id="JBHLUH010000009">
    <property type="protein sequence ID" value="MFC0527708.1"/>
    <property type="molecule type" value="Genomic_DNA"/>
</dbReference>
<evidence type="ECO:0000259" key="5">
    <source>
        <dbReference type="Pfam" id="PF00155"/>
    </source>
</evidence>
<keyword evidence="3" id="KW-0808">Transferase</keyword>
<dbReference type="InterPro" id="IPR050859">
    <property type="entry name" value="Class-I_PLP-dep_aminotransf"/>
</dbReference>
<dbReference type="InterPro" id="IPR015422">
    <property type="entry name" value="PyrdxlP-dep_Trfase_small"/>
</dbReference>